<evidence type="ECO:0000259" key="10">
    <source>
        <dbReference type="PROSITE" id="PS50894"/>
    </source>
</evidence>
<evidence type="ECO:0000313" key="11">
    <source>
        <dbReference type="EMBL" id="HGG93176.1"/>
    </source>
</evidence>
<dbReference type="SUPFAM" id="SSF50341">
    <property type="entry name" value="CheW-like"/>
    <property type="match status" value="1"/>
</dbReference>
<feature type="modified residue" description="Phosphohistidine" evidence="6">
    <location>
        <position position="48"/>
    </location>
</feature>
<name>A0A7C4ENH5_9BACT</name>
<dbReference type="InterPro" id="IPR036641">
    <property type="entry name" value="HPT_dom_sf"/>
</dbReference>
<dbReference type="Pfam" id="PF01627">
    <property type="entry name" value="Hpt"/>
    <property type="match status" value="1"/>
</dbReference>
<dbReference type="PRINTS" id="PR00344">
    <property type="entry name" value="BCTRLSENSOR"/>
</dbReference>
<dbReference type="InterPro" id="IPR051315">
    <property type="entry name" value="Bact_Chemotaxis_CheA"/>
</dbReference>
<evidence type="ECO:0000256" key="2">
    <source>
        <dbReference type="ARBA" id="ARBA00012438"/>
    </source>
</evidence>
<evidence type="ECO:0000256" key="3">
    <source>
        <dbReference type="ARBA" id="ARBA00022553"/>
    </source>
</evidence>
<dbReference type="SMART" id="SM00387">
    <property type="entry name" value="HATPase_c"/>
    <property type="match status" value="1"/>
</dbReference>
<dbReference type="EMBL" id="DSRP01000667">
    <property type="protein sequence ID" value="HGG93176.1"/>
    <property type="molecule type" value="Genomic_DNA"/>
</dbReference>
<gene>
    <name evidence="11" type="ORF">ENR59_09540</name>
</gene>
<protein>
    <recommendedName>
        <fullName evidence="2">histidine kinase</fullName>
        <ecNumber evidence="2">2.7.13.3</ecNumber>
    </recommendedName>
</protein>
<sequence>MDQAVFLKVFQLSSLEQLSHAETALLDLEAAGGQGASATVEAVFRTVHTVKGDAATLELSGVVSACHVLEGALHQLRQEDGSTLGASRVSALLGGLDRLRRVVNDPATPVPDFSSLLDCLRPGFQEPPPAAACAPSGQDSPEQDGHDAHPGDSGTLAVQVRFLDDLLDHTNEIMMLQSRLMALAARDVRGEYAALGEELRRRGAELGQTVLAMRTMPLKAVVPKYRRLVRDLGARMGKDVELRVSGETTELDKSLVEKLNAPLVHLLRNAVHHGIEAPGDRARRGKPARGGVRLDARQDGGEVLITLEDDGAGIDAAAVLDKARAAGMDVPGALTEADAHALALDLVFRPGLSTAERVDDISGRGVGLDAVRADVSALGGGLEAESERGRGTRFILRLPVALTVVECLSVRVGGDVYFLPLEPVLHCLEDQTVLPGPQPGFGTVGYRDRRICCVLLDGLWGRECPDAARPEVPRQVAVLSLGGDPFGVAVDQVLGLTQVMVKRLDRHVLGADMFLGAAVNDQGGMSLILDPRALLRLARDA</sequence>
<dbReference type="InterPro" id="IPR005467">
    <property type="entry name" value="His_kinase_dom"/>
</dbReference>
<dbReference type="InterPro" id="IPR002545">
    <property type="entry name" value="CheW-lke_dom"/>
</dbReference>
<organism evidence="11">
    <name type="scientific">Fundidesulfovibrio putealis</name>
    <dbReference type="NCBI Taxonomy" id="270496"/>
    <lineage>
        <taxon>Bacteria</taxon>
        <taxon>Pseudomonadati</taxon>
        <taxon>Thermodesulfobacteriota</taxon>
        <taxon>Desulfovibrionia</taxon>
        <taxon>Desulfovibrionales</taxon>
        <taxon>Desulfovibrionaceae</taxon>
        <taxon>Fundidesulfovibrio</taxon>
    </lineage>
</organism>
<dbReference type="GO" id="GO:0006935">
    <property type="term" value="P:chemotaxis"/>
    <property type="evidence" value="ECO:0007669"/>
    <property type="project" value="InterPro"/>
</dbReference>
<dbReference type="AlphaFoldDB" id="A0A7C4ENH5"/>
<dbReference type="PROSITE" id="PS50894">
    <property type="entry name" value="HPT"/>
    <property type="match status" value="1"/>
</dbReference>
<dbReference type="Gene3D" id="2.30.30.40">
    <property type="entry name" value="SH3 Domains"/>
    <property type="match status" value="1"/>
</dbReference>
<dbReference type="SMART" id="SM00260">
    <property type="entry name" value="CheW"/>
    <property type="match status" value="1"/>
</dbReference>
<dbReference type="EC" id="2.7.13.3" evidence="2"/>
<dbReference type="PANTHER" id="PTHR43395">
    <property type="entry name" value="SENSOR HISTIDINE KINASE CHEA"/>
    <property type="match status" value="1"/>
</dbReference>
<dbReference type="Pfam" id="PF02518">
    <property type="entry name" value="HATPase_c"/>
    <property type="match status" value="1"/>
</dbReference>
<dbReference type="InterPro" id="IPR004358">
    <property type="entry name" value="Sig_transdc_His_kin-like_C"/>
</dbReference>
<dbReference type="InterPro" id="IPR036061">
    <property type="entry name" value="CheW-like_dom_sf"/>
</dbReference>
<feature type="region of interest" description="Disordered" evidence="7">
    <location>
        <begin position="127"/>
        <end position="153"/>
    </location>
</feature>
<feature type="domain" description="Histidine kinase" evidence="8">
    <location>
        <begin position="195"/>
        <end position="402"/>
    </location>
</feature>
<dbReference type="PROSITE" id="PS50851">
    <property type="entry name" value="CHEW"/>
    <property type="match status" value="1"/>
</dbReference>
<dbReference type="Gene3D" id="1.20.120.160">
    <property type="entry name" value="HPT domain"/>
    <property type="match status" value="1"/>
</dbReference>
<proteinExistence type="predicted"/>
<dbReference type="Pfam" id="PF01584">
    <property type="entry name" value="CheW"/>
    <property type="match status" value="1"/>
</dbReference>
<evidence type="ECO:0000256" key="1">
    <source>
        <dbReference type="ARBA" id="ARBA00000085"/>
    </source>
</evidence>
<dbReference type="InterPro" id="IPR008207">
    <property type="entry name" value="Sig_transdc_His_kin_Hpt_dom"/>
</dbReference>
<dbReference type="InterPro" id="IPR003594">
    <property type="entry name" value="HATPase_dom"/>
</dbReference>
<evidence type="ECO:0000256" key="7">
    <source>
        <dbReference type="SAM" id="MobiDB-lite"/>
    </source>
</evidence>
<dbReference type="InterPro" id="IPR036890">
    <property type="entry name" value="HATPase_C_sf"/>
</dbReference>
<keyword evidence="4" id="KW-0808">Transferase</keyword>
<comment type="caution">
    <text evidence="11">The sequence shown here is derived from an EMBL/GenBank/DDBJ whole genome shotgun (WGS) entry which is preliminary data.</text>
</comment>
<dbReference type="SUPFAM" id="SSF47226">
    <property type="entry name" value="Histidine-containing phosphotransfer domain, HPT domain"/>
    <property type="match status" value="1"/>
</dbReference>
<accession>A0A7C4ENH5</accession>
<dbReference type="SMART" id="SM00073">
    <property type="entry name" value="HPT"/>
    <property type="match status" value="1"/>
</dbReference>
<dbReference type="GO" id="GO:0000155">
    <property type="term" value="F:phosphorelay sensor kinase activity"/>
    <property type="evidence" value="ECO:0007669"/>
    <property type="project" value="UniProtKB-ARBA"/>
</dbReference>
<comment type="catalytic activity">
    <reaction evidence="1">
        <text>ATP + protein L-histidine = ADP + protein N-phospho-L-histidine.</text>
        <dbReference type="EC" id="2.7.13.3"/>
    </reaction>
</comment>
<dbReference type="PROSITE" id="PS50109">
    <property type="entry name" value="HIS_KIN"/>
    <property type="match status" value="1"/>
</dbReference>
<dbReference type="SUPFAM" id="SSF55874">
    <property type="entry name" value="ATPase domain of HSP90 chaperone/DNA topoisomerase II/histidine kinase"/>
    <property type="match status" value="1"/>
</dbReference>
<evidence type="ECO:0000259" key="8">
    <source>
        <dbReference type="PROSITE" id="PS50109"/>
    </source>
</evidence>
<reference evidence="11" key="1">
    <citation type="journal article" date="2020" name="mSystems">
        <title>Genome- and Community-Level Interaction Insights into Carbon Utilization and Element Cycling Functions of Hydrothermarchaeota in Hydrothermal Sediment.</title>
        <authorList>
            <person name="Zhou Z."/>
            <person name="Liu Y."/>
            <person name="Xu W."/>
            <person name="Pan J."/>
            <person name="Luo Z.H."/>
            <person name="Li M."/>
        </authorList>
    </citation>
    <scope>NUCLEOTIDE SEQUENCE [LARGE SCALE GENOMIC DNA]</scope>
    <source>
        <strain evidence="11">SpSt-413</strain>
    </source>
</reference>
<evidence type="ECO:0000259" key="9">
    <source>
        <dbReference type="PROSITE" id="PS50851"/>
    </source>
</evidence>
<dbReference type="CDD" id="cd00088">
    <property type="entry name" value="HPT"/>
    <property type="match status" value="1"/>
</dbReference>
<dbReference type="Gene3D" id="3.30.565.10">
    <property type="entry name" value="Histidine kinase-like ATPase, C-terminal domain"/>
    <property type="match status" value="1"/>
</dbReference>
<evidence type="ECO:0000256" key="4">
    <source>
        <dbReference type="ARBA" id="ARBA00022679"/>
    </source>
</evidence>
<feature type="domain" description="HPt" evidence="10">
    <location>
        <begin position="1"/>
        <end position="106"/>
    </location>
</feature>
<evidence type="ECO:0000256" key="6">
    <source>
        <dbReference type="PROSITE-ProRule" id="PRU00110"/>
    </source>
</evidence>
<feature type="domain" description="CheW-like" evidence="9">
    <location>
        <begin position="404"/>
        <end position="540"/>
    </location>
</feature>
<evidence type="ECO:0000256" key="5">
    <source>
        <dbReference type="ARBA" id="ARBA00022777"/>
    </source>
</evidence>
<dbReference type="PANTHER" id="PTHR43395:SF1">
    <property type="entry name" value="CHEMOTAXIS PROTEIN CHEA"/>
    <property type="match status" value="1"/>
</dbReference>
<keyword evidence="5" id="KW-0418">Kinase</keyword>
<dbReference type="FunFam" id="3.30.565.10:FF:000016">
    <property type="entry name" value="Chemotaxis protein CheA, putative"/>
    <property type="match status" value="1"/>
</dbReference>
<keyword evidence="3 6" id="KW-0597">Phosphoprotein</keyword>